<feature type="compositionally biased region" description="Basic and acidic residues" evidence="1">
    <location>
        <begin position="1"/>
        <end position="13"/>
    </location>
</feature>
<name>X6LY86_RETFI</name>
<feature type="compositionally biased region" description="Polar residues" evidence="1">
    <location>
        <begin position="14"/>
        <end position="23"/>
    </location>
</feature>
<evidence type="ECO:0000313" key="2">
    <source>
        <dbReference type="EMBL" id="ETO05695.1"/>
    </source>
</evidence>
<dbReference type="AlphaFoldDB" id="X6LY86"/>
<gene>
    <name evidence="2" type="ORF">RFI_31702</name>
</gene>
<dbReference type="EMBL" id="ASPP01027849">
    <property type="protein sequence ID" value="ETO05695.1"/>
    <property type="molecule type" value="Genomic_DNA"/>
</dbReference>
<feature type="non-terminal residue" evidence="2">
    <location>
        <position position="1"/>
    </location>
</feature>
<comment type="caution">
    <text evidence="2">The sequence shown here is derived from an EMBL/GenBank/DDBJ whole genome shotgun (WGS) entry which is preliminary data.</text>
</comment>
<protein>
    <submittedName>
        <fullName evidence="2">Uncharacterized protein</fullName>
    </submittedName>
</protein>
<organism evidence="2 3">
    <name type="scientific">Reticulomyxa filosa</name>
    <dbReference type="NCBI Taxonomy" id="46433"/>
    <lineage>
        <taxon>Eukaryota</taxon>
        <taxon>Sar</taxon>
        <taxon>Rhizaria</taxon>
        <taxon>Retaria</taxon>
        <taxon>Foraminifera</taxon>
        <taxon>Monothalamids</taxon>
        <taxon>Reticulomyxidae</taxon>
        <taxon>Reticulomyxa</taxon>
    </lineage>
</organism>
<keyword evidence="3" id="KW-1185">Reference proteome</keyword>
<evidence type="ECO:0000313" key="3">
    <source>
        <dbReference type="Proteomes" id="UP000023152"/>
    </source>
</evidence>
<feature type="region of interest" description="Disordered" evidence="1">
    <location>
        <begin position="1"/>
        <end position="23"/>
    </location>
</feature>
<reference evidence="2 3" key="1">
    <citation type="journal article" date="2013" name="Curr. Biol.">
        <title>The Genome of the Foraminiferan Reticulomyxa filosa.</title>
        <authorList>
            <person name="Glockner G."/>
            <person name="Hulsmann N."/>
            <person name="Schleicher M."/>
            <person name="Noegel A.A."/>
            <person name="Eichinger L."/>
            <person name="Gallinger C."/>
            <person name="Pawlowski J."/>
            <person name="Sierra R."/>
            <person name="Euteneuer U."/>
            <person name="Pillet L."/>
            <person name="Moustafa A."/>
            <person name="Platzer M."/>
            <person name="Groth M."/>
            <person name="Szafranski K."/>
            <person name="Schliwa M."/>
        </authorList>
    </citation>
    <scope>NUCLEOTIDE SEQUENCE [LARGE SCALE GENOMIC DNA]</scope>
</reference>
<proteinExistence type="predicted"/>
<dbReference type="Proteomes" id="UP000023152">
    <property type="component" value="Unassembled WGS sequence"/>
</dbReference>
<sequence length="241" mass="27998">KDTEIATKSDDVNGNKQWRSNSEGFDLAGQSTVEISLKNRRRRENAAEGFDVHILRLDEIELCHCDLFKVEILIDPKQKQSEEMELKFPSDRDRVRQRNLALRKEQVARLNLNVPHVIQKCFNRLHRKFLSFSLNMRTEVTRNNILKKKKKNATIDGGAKNDQQKLKYVTNMISFIDKVLESFWKDELGTNINTTDHSISNSQVNNNHSVLFNSNINDNKKTIIIFTTPNYRLLLSLKTTP</sequence>
<accession>X6LY86</accession>
<evidence type="ECO:0000256" key="1">
    <source>
        <dbReference type="SAM" id="MobiDB-lite"/>
    </source>
</evidence>